<sequence>MTDLQFAPAKVTVRKITGGGLVIESPVALGRYETQIGQMLRRWARQTPLSPFLAERDTHGRWIRLCYAEAADRADSVSQALLDRNLSLKRPVMVLSGNSIEHALLSLGAMQVGIPVVPVSPAYSLLSGDHQRLKALFELCSPGLIYVSDCDQFTPALAALPLAGTELVTGANNGAGPSATAFTDLLATPAQGAVNRAFDAVGPETVAKVLFTSGSTGACKGVINTHRMLCSNQKSLALVWPFIEKTRPLLLDWLPWNHTFGGNHNFTLVLRNGGVMYIDAGKPLPELIEQTIDNLREVSPTMYFNVPAGYSMLLPYLEDDKVLCEHFFRNLKLLMFAAAALPKDLWERLERLSVAVLGRKVPITSAWGTTETAPLATTAHFPIEDIANIGIPVPGVSVKMLPFGDKMELRVKGPNITPGYHRRPELTAKMFDEEGYYLAGDAGRLVDPLDPARGILFDGRITEDFKLMTGTWVSAGTVRVNVIAATSPLIRDAVVTGSNRADIGLLAWLNDAAGEQFLTGGGQPLLLPLILNPVIRARLVKDLAGYNIRNPGSSRCIRRIMLMSEPPEIDAGEITDKGYINQRAVQERRADLVERLYAESPDPEVILL</sequence>
<accession>A0A381WD89</accession>
<gene>
    <name evidence="2" type="ORF">METZ01_LOCUS102777</name>
</gene>
<evidence type="ECO:0000259" key="1">
    <source>
        <dbReference type="Pfam" id="PF00501"/>
    </source>
</evidence>
<dbReference type="EMBL" id="UINC01011299">
    <property type="protein sequence ID" value="SVA49923.1"/>
    <property type="molecule type" value="Genomic_DNA"/>
</dbReference>
<feature type="domain" description="AMP-dependent synthetase/ligase" evidence="1">
    <location>
        <begin position="40"/>
        <end position="421"/>
    </location>
</feature>
<dbReference type="PANTHER" id="PTHR24096:SF420">
    <property type="entry name" value="LONG-CHAIN-FATTY-ACID--COA LIGASE-RELATED"/>
    <property type="match status" value="1"/>
</dbReference>
<dbReference type="InterPro" id="IPR042099">
    <property type="entry name" value="ANL_N_sf"/>
</dbReference>
<evidence type="ECO:0000313" key="2">
    <source>
        <dbReference type="EMBL" id="SVA49923.1"/>
    </source>
</evidence>
<reference evidence="2" key="1">
    <citation type="submission" date="2018-05" db="EMBL/GenBank/DDBJ databases">
        <authorList>
            <person name="Lanie J.A."/>
            <person name="Ng W.-L."/>
            <person name="Kazmierczak K.M."/>
            <person name="Andrzejewski T.M."/>
            <person name="Davidsen T.M."/>
            <person name="Wayne K.J."/>
            <person name="Tettelin H."/>
            <person name="Glass J.I."/>
            <person name="Rusch D."/>
            <person name="Podicherti R."/>
            <person name="Tsui H.-C.T."/>
            <person name="Winkler M.E."/>
        </authorList>
    </citation>
    <scope>NUCLEOTIDE SEQUENCE</scope>
</reference>
<organism evidence="2">
    <name type="scientific">marine metagenome</name>
    <dbReference type="NCBI Taxonomy" id="408172"/>
    <lineage>
        <taxon>unclassified sequences</taxon>
        <taxon>metagenomes</taxon>
        <taxon>ecological metagenomes</taxon>
    </lineage>
</organism>
<dbReference type="NCBIfam" id="NF009232">
    <property type="entry name" value="PRK12582.1"/>
    <property type="match status" value="1"/>
</dbReference>
<name>A0A381WD89_9ZZZZ</name>
<dbReference type="AlphaFoldDB" id="A0A381WD89"/>
<protein>
    <recommendedName>
        <fullName evidence="1">AMP-dependent synthetase/ligase domain-containing protein</fullName>
    </recommendedName>
</protein>
<dbReference type="Gene3D" id="3.40.50.12780">
    <property type="entry name" value="N-terminal domain of ligase-like"/>
    <property type="match status" value="1"/>
</dbReference>
<dbReference type="GO" id="GO:0016405">
    <property type="term" value="F:CoA-ligase activity"/>
    <property type="evidence" value="ECO:0007669"/>
    <property type="project" value="TreeGrafter"/>
</dbReference>
<dbReference type="Pfam" id="PF00501">
    <property type="entry name" value="AMP-binding"/>
    <property type="match status" value="1"/>
</dbReference>
<dbReference type="InterPro" id="IPR000873">
    <property type="entry name" value="AMP-dep_synth/lig_dom"/>
</dbReference>
<dbReference type="PANTHER" id="PTHR24096">
    <property type="entry name" value="LONG-CHAIN-FATTY-ACID--COA LIGASE"/>
    <property type="match status" value="1"/>
</dbReference>
<dbReference type="SUPFAM" id="SSF56801">
    <property type="entry name" value="Acetyl-CoA synthetase-like"/>
    <property type="match status" value="1"/>
</dbReference>
<proteinExistence type="predicted"/>